<comment type="caution">
    <text evidence="1">The sequence shown here is derived from an EMBL/GenBank/DDBJ whole genome shotgun (WGS) entry which is preliminary data.</text>
</comment>
<dbReference type="EMBL" id="AMPZ03000001">
    <property type="protein sequence ID" value="KAH9593985.1"/>
    <property type="molecule type" value="Genomic_DNA"/>
</dbReference>
<reference evidence="1" key="2">
    <citation type="journal article" date="2019" name="Gigascience">
        <title>High-quality Schistosoma haematobium genome achieved by single-molecule and long-range sequencing.</title>
        <authorList>
            <person name="Stroehlein A.J."/>
            <person name="Korhonen P.K."/>
            <person name="Chong T.M."/>
            <person name="Lim Y.L."/>
            <person name="Chan K.G."/>
            <person name="Webster B."/>
            <person name="Rollinson D."/>
            <person name="Brindley P.J."/>
            <person name="Gasser R.B."/>
            <person name="Young N.D."/>
        </authorList>
    </citation>
    <scope>NUCLEOTIDE SEQUENCE</scope>
</reference>
<dbReference type="RefSeq" id="XP_051073198.1">
    <property type="nucleotide sequence ID" value="XM_051208637.1"/>
</dbReference>
<dbReference type="GeneID" id="75576670"/>
<evidence type="ECO:0000313" key="1">
    <source>
        <dbReference type="EMBL" id="KAH9593985.1"/>
    </source>
</evidence>
<sequence length="111" mass="13267">MEFLNKLESEININMVSDWYLRNVPKQSLHCSFLSFDLLKVMILAEFCSLSLMVWSWSFHRSSERHHQHELQVKVHLSYKSFPPSQEFNVRPIFFMIRRITVSITVSSFEV</sequence>
<organism evidence="1 2">
    <name type="scientific">Schistosoma haematobium</name>
    <name type="common">Blood fluke</name>
    <dbReference type="NCBI Taxonomy" id="6185"/>
    <lineage>
        <taxon>Eukaryota</taxon>
        <taxon>Metazoa</taxon>
        <taxon>Spiralia</taxon>
        <taxon>Lophotrochozoa</taxon>
        <taxon>Platyhelminthes</taxon>
        <taxon>Trematoda</taxon>
        <taxon>Digenea</taxon>
        <taxon>Strigeidida</taxon>
        <taxon>Schistosomatoidea</taxon>
        <taxon>Schistosomatidae</taxon>
        <taxon>Schistosoma</taxon>
    </lineage>
</organism>
<name>A0A922LU73_SCHHA</name>
<dbReference type="KEGG" id="shx:MS3_00001134"/>
<accession>A0A922LU73</accession>
<proteinExistence type="predicted"/>
<dbReference type="CTD" id="75576670"/>
<evidence type="ECO:0000313" key="2">
    <source>
        <dbReference type="Proteomes" id="UP000471633"/>
    </source>
</evidence>
<reference evidence="1" key="1">
    <citation type="journal article" date="2012" name="Nat. Genet.">
        <title>Whole-genome sequence of Schistosoma haematobium.</title>
        <authorList>
            <person name="Young N.D."/>
            <person name="Jex A.R."/>
            <person name="Li B."/>
            <person name="Liu S."/>
            <person name="Yang L."/>
            <person name="Xiong Z."/>
            <person name="Li Y."/>
            <person name="Cantacessi C."/>
            <person name="Hall R.S."/>
            <person name="Xu X."/>
            <person name="Chen F."/>
            <person name="Wu X."/>
            <person name="Zerlotini A."/>
            <person name="Oliveira G."/>
            <person name="Hofmann A."/>
            <person name="Zhang G."/>
            <person name="Fang X."/>
            <person name="Kang Y."/>
            <person name="Campbell B.E."/>
            <person name="Loukas A."/>
            <person name="Ranganathan S."/>
            <person name="Rollinson D."/>
            <person name="Rinaldi G."/>
            <person name="Brindley P.J."/>
            <person name="Yang H."/>
            <person name="Wang J."/>
            <person name="Wang J."/>
            <person name="Gasser R.B."/>
        </authorList>
    </citation>
    <scope>NUCLEOTIDE SEQUENCE</scope>
</reference>
<reference evidence="1" key="4">
    <citation type="journal article" date="2022" name="PLoS Pathog.">
        <title>Chromosome-level genome of Schistosoma haematobium underpins genome-wide explorations of molecular variation.</title>
        <authorList>
            <person name="Stroehlein A.J."/>
            <person name="Korhonen P.K."/>
            <person name="Lee V.V."/>
            <person name="Ralph S.A."/>
            <person name="Mentink-Kane M."/>
            <person name="You H."/>
            <person name="McManus D.P."/>
            <person name="Tchuente L.T."/>
            <person name="Stothard J.R."/>
            <person name="Kaur P."/>
            <person name="Dudchenko O."/>
            <person name="Aiden E.L."/>
            <person name="Yang B."/>
            <person name="Yang H."/>
            <person name="Emery A.M."/>
            <person name="Webster B.L."/>
            <person name="Brindley P.J."/>
            <person name="Rollinson D."/>
            <person name="Chang B.C.H."/>
            <person name="Gasser R.B."/>
            <person name="Young N.D."/>
        </authorList>
    </citation>
    <scope>NUCLEOTIDE SEQUENCE</scope>
</reference>
<reference evidence="1" key="3">
    <citation type="submission" date="2021-06" db="EMBL/GenBank/DDBJ databases">
        <title>Chromosome-level genome assembly for S. haematobium.</title>
        <authorList>
            <person name="Stroehlein A.J."/>
        </authorList>
    </citation>
    <scope>NUCLEOTIDE SEQUENCE</scope>
</reference>
<protein>
    <submittedName>
        <fullName evidence="1">Uncharacterized protein</fullName>
    </submittedName>
</protein>
<gene>
    <name evidence="1" type="ORF">MS3_00001134</name>
</gene>
<dbReference type="Proteomes" id="UP000471633">
    <property type="component" value="Unassembled WGS sequence"/>
</dbReference>
<keyword evidence="2" id="KW-1185">Reference proteome</keyword>
<dbReference type="AlphaFoldDB" id="A0A922LU73"/>